<dbReference type="PROSITE" id="PS51318">
    <property type="entry name" value="TAT"/>
    <property type="match status" value="1"/>
</dbReference>
<keyword evidence="4" id="KW-1185">Reference proteome</keyword>
<reference evidence="3 4" key="1">
    <citation type="submission" date="2024-10" db="EMBL/GenBank/DDBJ databases">
        <title>The Natural Products Discovery Center: Release of the First 8490 Sequenced Strains for Exploring Actinobacteria Biosynthetic Diversity.</title>
        <authorList>
            <person name="Kalkreuter E."/>
            <person name="Kautsar S.A."/>
            <person name="Yang D."/>
            <person name="Bader C.D."/>
            <person name="Teijaro C.N."/>
            <person name="Fluegel L."/>
            <person name="Davis C.M."/>
            <person name="Simpson J.R."/>
            <person name="Lauterbach L."/>
            <person name="Steele A.D."/>
            <person name="Gui C."/>
            <person name="Meng S."/>
            <person name="Li G."/>
            <person name="Viehrig K."/>
            <person name="Ye F."/>
            <person name="Su P."/>
            <person name="Kiefer A.F."/>
            <person name="Nichols A."/>
            <person name="Cepeda A.J."/>
            <person name="Yan W."/>
            <person name="Fan B."/>
            <person name="Jiang Y."/>
            <person name="Adhikari A."/>
            <person name="Zheng C.-J."/>
            <person name="Schuster L."/>
            <person name="Cowan T.M."/>
            <person name="Smanski M.J."/>
            <person name="Chevrette M.G."/>
            <person name="De Carvalho L.P.S."/>
            <person name="Shen B."/>
        </authorList>
    </citation>
    <scope>NUCLEOTIDE SEQUENCE [LARGE SCALE GENOMIC DNA]</scope>
    <source>
        <strain evidence="3 4">NPDC002173</strain>
    </source>
</reference>
<evidence type="ECO:0000313" key="3">
    <source>
        <dbReference type="EMBL" id="MFF3664013.1"/>
    </source>
</evidence>
<gene>
    <name evidence="3" type="ORF">ACFYXI_00360</name>
</gene>
<dbReference type="Proteomes" id="UP001602013">
    <property type="component" value="Unassembled WGS sequence"/>
</dbReference>
<feature type="region of interest" description="Disordered" evidence="1">
    <location>
        <begin position="171"/>
        <end position="219"/>
    </location>
</feature>
<protein>
    <submittedName>
        <fullName evidence="3">Copper chaperone PCu(A)C</fullName>
    </submittedName>
</protein>
<dbReference type="EMBL" id="JBIASD010000001">
    <property type="protein sequence ID" value="MFF3664013.1"/>
    <property type="molecule type" value="Genomic_DNA"/>
</dbReference>
<feature type="chain" id="PRO_5045419965" evidence="2">
    <location>
        <begin position="24"/>
        <end position="219"/>
    </location>
</feature>
<keyword evidence="2" id="KW-0732">Signal</keyword>
<dbReference type="RefSeq" id="WP_387407960.1">
    <property type="nucleotide sequence ID" value="NZ_JBIASD010000001.1"/>
</dbReference>
<dbReference type="Pfam" id="PF04314">
    <property type="entry name" value="PCuAC"/>
    <property type="match status" value="1"/>
</dbReference>
<dbReference type="InterPro" id="IPR006311">
    <property type="entry name" value="TAT_signal"/>
</dbReference>
<dbReference type="InterPro" id="IPR036182">
    <property type="entry name" value="PCuAC_sf"/>
</dbReference>
<evidence type="ECO:0000313" key="4">
    <source>
        <dbReference type="Proteomes" id="UP001602013"/>
    </source>
</evidence>
<feature type="compositionally biased region" description="Low complexity" evidence="1">
    <location>
        <begin position="184"/>
        <end position="219"/>
    </location>
</feature>
<comment type="caution">
    <text evidence="3">The sequence shown here is derived from an EMBL/GenBank/DDBJ whole genome shotgun (WGS) entry which is preliminary data.</text>
</comment>
<dbReference type="Gene3D" id="2.60.40.1890">
    <property type="entry name" value="PCu(A)C copper chaperone"/>
    <property type="match status" value="1"/>
</dbReference>
<proteinExistence type="predicted"/>
<name>A0ABW6SID3_9ACTN</name>
<organism evidence="3 4">
    <name type="scientific">Microtetraspora malaysiensis</name>
    <dbReference type="NCBI Taxonomy" id="161358"/>
    <lineage>
        <taxon>Bacteria</taxon>
        <taxon>Bacillati</taxon>
        <taxon>Actinomycetota</taxon>
        <taxon>Actinomycetes</taxon>
        <taxon>Streptosporangiales</taxon>
        <taxon>Streptosporangiaceae</taxon>
        <taxon>Microtetraspora</taxon>
    </lineage>
</organism>
<evidence type="ECO:0000256" key="1">
    <source>
        <dbReference type="SAM" id="MobiDB-lite"/>
    </source>
</evidence>
<dbReference type="SUPFAM" id="SSF110087">
    <property type="entry name" value="DR1885-like metal-binding protein"/>
    <property type="match status" value="1"/>
</dbReference>
<evidence type="ECO:0000256" key="2">
    <source>
        <dbReference type="SAM" id="SignalP"/>
    </source>
</evidence>
<feature type="signal peptide" evidence="2">
    <location>
        <begin position="1"/>
        <end position="23"/>
    </location>
</feature>
<dbReference type="InterPro" id="IPR007410">
    <property type="entry name" value="LpqE-like"/>
</dbReference>
<dbReference type="PROSITE" id="PS51257">
    <property type="entry name" value="PROKAR_LIPOPROTEIN"/>
    <property type="match status" value="1"/>
</dbReference>
<sequence length="219" mass="21878">MSSTSRRRAIAVAALLAVAPALAACGAGFDANVNVPYAPTEAGVHISGTGVDSEYGHNGVKISQAFILGPEAGAQIAAGGSAPLYLTMVNTNPAADALTAIVPDDGQATSVRIPNAFQLSPDTLAKSSNTTVEGLKQKLLGGETVKLTLKFKNAGDVTMNVPVIPRSREFATLPPASDNSQPSATDTTAGGTTDATTGADTGTTGTDTGATDTETTTTG</sequence>
<accession>A0ABW6SID3</accession>